<sequence length="219" mass="25473">MFIPEFEYIPMEFKVQIFSSDTSKWRAYMVLCPAPHRFVSSIFKFLVGLDPYNSGCCRCFQMPLEWNPSFGFQNLGLCNGTLRISQLSDIAYGGNFTADVLSVWDLNNCDEDEGGEGGKWCLEHQLCLNQMVWEKSPWLTNVVKKILISCHPNDRDIFYLRINSKEISRFPCDNFSDHVLHVWELNDCDKDERGGGKWCLEHQLYFNQIVSEKSPWLSK</sequence>
<evidence type="ECO:0000313" key="1">
    <source>
        <dbReference type="EMBL" id="KAK7852024.1"/>
    </source>
</evidence>
<proteinExistence type="predicted"/>
<name>A0AAW0LKL7_QUESU</name>
<dbReference type="AlphaFoldDB" id="A0AAW0LKL7"/>
<gene>
    <name evidence="1" type="ORF">CFP56_040335</name>
</gene>
<evidence type="ECO:0008006" key="3">
    <source>
        <dbReference type="Google" id="ProtNLM"/>
    </source>
</evidence>
<reference evidence="1 2" key="1">
    <citation type="journal article" date="2018" name="Sci. Data">
        <title>The draft genome sequence of cork oak.</title>
        <authorList>
            <person name="Ramos A.M."/>
            <person name="Usie A."/>
            <person name="Barbosa P."/>
            <person name="Barros P.M."/>
            <person name="Capote T."/>
            <person name="Chaves I."/>
            <person name="Simoes F."/>
            <person name="Abreu I."/>
            <person name="Carrasquinho I."/>
            <person name="Faro C."/>
            <person name="Guimaraes J.B."/>
            <person name="Mendonca D."/>
            <person name="Nobrega F."/>
            <person name="Rodrigues L."/>
            <person name="Saibo N.J.M."/>
            <person name="Varela M.C."/>
            <person name="Egas C."/>
            <person name="Matos J."/>
            <person name="Miguel C.M."/>
            <person name="Oliveira M.M."/>
            <person name="Ricardo C.P."/>
            <person name="Goncalves S."/>
        </authorList>
    </citation>
    <scope>NUCLEOTIDE SEQUENCE [LARGE SCALE GENOMIC DNA]</scope>
    <source>
        <strain evidence="2">cv. HL8</strain>
    </source>
</reference>
<dbReference type="EMBL" id="PKMF04000080">
    <property type="protein sequence ID" value="KAK7852024.1"/>
    <property type="molecule type" value="Genomic_DNA"/>
</dbReference>
<evidence type="ECO:0000313" key="2">
    <source>
        <dbReference type="Proteomes" id="UP000237347"/>
    </source>
</evidence>
<dbReference type="Proteomes" id="UP000237347">
    <property type="component" value="Unassembled WGS sequence"/>
</dbReference>
<comment type="caution">
    <text evidence="1">The sequence shown here is derived from an EMBL/GenBank/DDBJ whole genome shotgun (WGS) entry which is preliminary data.</text>
</comment>
<organism evidence="1 2">
    <name type="scientific">Quercus suber</name>
    <name type="common">Cork oak</name>
    <dbReference type="NCBI Taxonomy" id="58331"/>
    <lineage>
        <taxon>Eukaryota</taxon>
        <taxon>Viridiplantae</taxon>
        <taxon>Streptophyta</taxon>
        <taxon>Embryophyta</taxon>
        <taxon>Tracheophyta</taxon>
        <taxon>Spermatophyta</taxon>
        <taxon>Magnoliopsida</taxon>
        <taxon>eudicotyledons</taxon>
        <taxon>Gunneridae</taxon>
        <taxon>Pentapetalae</taxon>
        <taxon>rosids</taxon>
        <taxon>fabids</taxon>
        <taxon>Fagales</taxon>
        <taxon>Fagaceae</taxon>
        <taxon>Quercus</taxon>
    </lineage>
</organism>
<accession>A0AAW0LKL7</accession>
<keyword evidence="2" id="KW-1185">Reference proteome</keyword>
<protein>
    <recommendedName>
        <fullName evidence="3">F-box protein</fullName>
    </recommendedName>
</protein>